<evidence type="ECO:0000259" key="3">
    <source>
        <dbReference type="Pfam" id="PF13298"/>
    </source>
</evidence>
<feature type="domain" description="ATP-dependent DNA ligase family profile" evidence="2">
    <location>
        <begin position="187"/>
        <end position="381"/>
    </location>
</feature>
<dbReference type="Gene3D" id="3.30.470.30">
    <property type="entry name" value="DNA ligase/mRNA capping enzyme"/>
    <property type="match status" value="1"/>
</dbReference>
<accession>A0ABQ4JGP9</accession>
<dbReference type="EMBL" id="BOPC01000083">
    <property type="protein sequence ID" value="GIJ29773.1"/>
    <property type="molecule type" value="Genomic_DNA"/>
</dbReference>
<dbReference type="GO" id="GO:0016874">
    <property type="term" value="F:ligase activity"/>
    <property type="evidence" value="ECO:0007669"/>
    <property type="project" value="UniProtKB-KW"/>
</dbReference>
<feature type="domain" description="DNA ligase D 3'-phosphoesterase" evidence="3">
    <location>
        <begin position="44"/>
        <end position="142"/>
    </location>
</feature>
<dbReference type="SUPFAM" id="SSF56091">
    <property type="entry name" value="DNA ligase/mRNA capping enzyme, catalytic domain"/>
    <property type="match status" value="1"/>
</dbReference>
<feature type="region of interest" description="Disordered" evidence="1">
    <location>
        <begin position="250"/>
        <end position="297"/>
    </location>
</feature>
<proteinExistence type="predicted"/>
<dbReference type="NCBIfam" id="TIGR02777">
    <property type="entry name" value="LigD_PE_dom"/>
    <property type="match status" value="1"/>
</dbReference>
<sequence length="387" mass="43072">MRGVADRLTEYRRKRDAARTPEPVPPEGRSRRRNAGGRARFVIQQHHARSLHWDLRLERDGVLASWAVPRGLPREPGRNHLAVHTEDHPMEYLDFAGEIPAGEYGGGLMTIHDRGTYRCEKWQDREVVVELHGDRTSGRYVLFATGGRDGRDWMVRRTDPAPPGWTSMPELVAPMRPTRAARLPADQANWGYELRWDGARAVAYVSGGRLRLLSDTGEEITGGYPWLRTMAEALAPTEAVLDGVLVRIDRTGRVRPPTDGRKQPGPGGRKQPGPSGRKQTGGREQPGPGGRGRPRRGAADTQYLLVDLLWLEGLTSADLPYPQRRELLDGLDLAGPHWQTPPWFPGTGVEALHAAREQGLPGVVAKRLDSVYEPGRRSPTWRSIDAS</sequence>
<comment type="caution">
    <text evidence="4">The sequence shown here is derived from an EMBL/GenBank/DDBJ whole genome shotgun (WGS) entry which is preliminary data.</text>
</comment>
<organism evidence="4 5">
    <name type="scientific">Micromonospora qiuiae</name>
    <dbReference type="NCBI Taxonomy" id="502268"/>
    <lineage>
        <taxon>Bacteria</taxon>
        <taxon>Bacillati</taxon>
        <taxon>Actinomycetota</taxon>
        <taxon>Actinomycetes</taxon>
        <taxon>Micromonosporales</taxon>
        <taxon>Micromonosporaceae</taxon>
        <taxon>Micromonospora</taxon>
    </lineage>
</organism>
<dbReference type="Pfam" id="PF01068">
    <property type="entry name" value="DNA_ligase_A_M"/>
    <property type="match status" value="1"/>
</dbReference>
<keyword evidence="5" id="KW-1185">Reference proteome</keyword>
<evidence type="ECO:0000259" key="2">
    <source>
        <dbReference type="Pfam" id="PF01068"/>
    </source>
</evidence>
<dbReference type="Gene3D" id="3.30.1490.70">
    <property type="match status" value="1"/>
</dbReference>
<feature type="region of interest" description="Disordered" evidence="1">
    <location>
        <begin position="1"/>
        <end position="36"/>
    </location>
</feature>
<dbReference type="Proteomes" id="UP000653076">
    <property type="component" value="Unassembled WGS sequence"/>
</dbReference>
<evidence type="ECO:0000313" key="4">
    <source>
        <dbReference type="EMBL" id="GIJ29773.1"/>
    </source>
</evidence>
<feature type="compositionally biased region" description="Basic and acidic residues" evidence="1">
    <location>
        <begin position="1"/>
        <end position="19"/>
    </location>
</feature>
<evidence type="ECO:0000313" key="5">
    <source>
        <dbReference type="Proteomes" id="UP000653076"/>
    </source>
</evidence>
<name>A0ABQ4JGP9_9ACTN</name>
<feature type="compositionally biased region" description="Low complexity" evidence="1">
    <location>
        <begin position="271"/>
        <end position="286"/>
    </location>
</feature>
<dbReference type="InterPro" id="IPR014144">
    <property type="entry name" value="LigD_PE_domain"/>
</dbReference>
<keyword evidence="4" id="KW-0436">Ligase</keyword>
<dbReference type="InterPro" id="IPR012310">
    <property type="entry name" value="DNA_ligase_ATP-dep_cent"/>
</dbReference>
<protein>
    <submittedName>
        <fullName evidence="4">ATP-dependent DNA ligase</fullName>
    </submittedName>
</protein>
<dbReference type="Pfam" id="PF13298">
    <property type="entry name" value="LigD_N"/>
    <property type="match status" value="1"/>
</dbReference>
<feature type="compositionally biased region" description="Basic and acidic residues" evidence="1">
    <location>
        <begin position="250"/>
        <end position="262"/>
    </location>
</feature>
<evidence type="ECO:0000256" key="1">
    <source>
        <dbReference type="SAM" id="MobiDB-lite"/>
    </source>
</evidence>
<reference evidence="4 5" key="1">
    <citation type="submission" date="2021-01" db="EMBL/GenBank/DDBJ databases">
        <title>Whole genome shotgun sequence of Verrucosispora qiuiae NBRC 106684.</title>
        <authorList>
            <person name="Komaki H."/>
            <person name="Tamura T."/>
        </authorList>
    </citation>
    <scope>NUCLEOTIDE SEQUENCE [LARGE SCALE GENOMIC DNA]</scope>
    <source>
        <strain evidence="4 5">NBRC 106684</strain>
    </source>
</reference>
<gene>
    <name evidence="4" type="primary">lig</name>
    <name evidence="4" type="ORF">Vqi01_49350</name>
</gene>
<dbReference type="PANTHER" id="PTHR39465:SF1">
    <property type="entry name" value="DNA LIGASE D 3'-PHOSPHOESTERASE DOMAIN-CONTAINING PROTEIN"/>
    <property type="match status" value="1"/>
</dbReference>
<dbReference type="PANTHER" id="PTHR39465">
    <property type="entry name" value="DNA LIGASE D, 3'-PHOSPHOESTERASE DOMAIN"/>
    <property type="match status" value="1"/>
</dbReference>